<evidence type="ECO:0000256" key="6">
    <source>
        <dbReference type="ARBA" id="ARBA00022807"/>
    </source>
</evidence>
<dbReference type="Gene3D" id="3.90.70.10">
    <property type="entry name" value="Cysteine proteinases"/>
    <property type="match status" value="2"/>
</dbReference>
<reference evidence="10 11" key="1">
    <citation type="journal article" date="2018" name="Nat. Ecol. Evol.">
        <title>Pezizomycetes genomes reveal the molecular basis of ectomycorrhizal truffle lifestyle.</title>
        <authorList>
            <person name="Murat C."/>
            <person name="Payen T."/>
            <person name="Noel B."/>
            <person name="Kuo A."/>
            <person name="Morin E."/>
            <person name="Chen J."/>
            <person name="Kohler A."/>
            <person name="Krizsan K."/>
            <person name="Balestrini R."/>
            <person name="Da Silva C."/>
            <person name="Montanini B."/>
            <person name="Hainaut M."/>
            <person name="Levati E."/>
            <person name="Barry K.W."/>
            <person name="Belfiori B."/>
            <person name="Cichocki N."/>
            <person name="Clum A."/>
            <person name="Dockter R.B."/>
            <person name="Fauchery L."/>
            <person name="Guy J."/>
            <person name="Iotti M."/>
            <person name="Le Tacon F."/>
            <person name="Lindquist E.A."/>
            <person name="Lipzen A."/>
            <person name="Malagnac F."/>
            <person name="Mello A."/>
            <person name="Molinier V."/>
            <person name="Miyauchi S."/>
            <person name="Poulain J."/>
            <person name="Riccioni C."/>
            <person name="Rubini A."/>
            <person name="Sitrit Y."/>
            <person name="Splivallo R."/>
            <person name="Traeger S."/>
            <person name="Wang M."/>
            <person name="Zifcakova L."/>
            <person name="Wipf D."/>
            <person name="Zambonelli A."/>
            <person name="Paolocci F."/>
            <person name="Nowrousian M."/>
            <person name="Ottonello S."/>
            <person name="Baldrian P."/>
            <person name="Spatafora J.W."/>
            <person name="Henrissat B."/>
            <person name="Nagy L.G."/>
            <person name="Aury J.M."/>
            <person name="Wincker P."/>
            <person name="Grigoriev I.V."/>
            <person name="Bonfante P."/>
            <person name="Martin F.M."/>
        </authorList>
    </citation>
    <scope>NUCLEOTIDE SEQUENCE [LARGE SCALE GENOMIC DNA]</scope>
    <source>
        <strain evidence="10 11">RN42</strain>
    </source>
</reference>
<evidence type="ECO:0000256" key="5">
    <source>
        <dbReference type="ARBA" id="ARBA00022801"/>
    </source>
</evidence>
<evidence type="ECO:0000256" key="1">
    <source>
        <dbReference type="ARBA" id="ARBA00000707"/>
    </source>
</evidence>
<dbReference type="Pfam" id="PF00443">
    <property type="entry name" value="UCH"/>
    <property type="match status" value="2"/>
</dbReference>
<evidence type="ECO:0000313" key="11">
    <source>
        <dbReference type="Proteomes" id="UP000275078"/>
    </source>
</evidence>
<dbReference type="GO" id="GO:0061136">
    <property type="term" value="P:regulation of proteasomal protein catabolic process"/>
    <property type="evidence" value="ECO:0007669"/>
    <property type="project" value="TreeGrafter"/>
</dbReference>
<feature type="region of interest" description="Disordered" evidence="8">
    <location>
        <begin position="869"/>
        <end position="963"/>
    </location>
</feature>
<dbReference type="EC" id="3.4.19.12" evidence="2"/>
<evidence type="ECO:0000259" key="9">
    <source>
        <dbReference type="PROSITE" id="PS50235"/>
    </source>
</evidence>
<evidence type="ECO:0000256" key="2">
    <source>
        <dbReference type="ARBA" id="ARBA00012759"/>
    </source>
</evidence>
<feature type="domain" description="USP" evidence="9">
    <location>
        <begin position="663"/>
        <end position="1288"/>
    </location>
</feature>
<dbReference type="InterPro" id="IPR025305">
    <property type="entry name" value="UCH_repeat_domain"/>
</dbReference>
<dbReference type="InterPro" id="IPR018200">
    <property type="entry name" value="USP_CS"/>
</dbReference>
<dbReference type="PROSITE" id="PS00972">
    <property type="entry name" value="USP_1"/>
    <property type="match status" value="1"/>
</dbReference>
<dbReference type="CDD" id="cd02666">
    <property type="entry name" value="Peptidase_C19J"/>
    <property type="match status" value="1"/>
</dbReference>
<dbReference type="GO" id="GO:0043161">
    <property type="term" value="P:proteasome-mediated ubiquitin-dependent protein catabolic process"/>
    <property type="evidence" value="ECO:0007669"/>
    <property type="project" value="InterPro"/>
</dbReference>
<proteinExistence type="predicted"/>
<feature type="region of interest" description="Disordered" evidence="8">
    <location>
        <begin position="338"/>
        <end position="370"/>
    </location>
</feature>
<dbReference type="GO" id="GO:0016579">
    <property type="term" value="P:protein deubiquitination"/>
    <property type="evidence" value="ECO:0007669"/>
    <property type="project" value="InterPro"/>
</dbReference>
<dbReference type="OrthoDB" id="2420415at2759"/>
<keyword evidence="6" id="KW-0788">Thiol protease</keyword>
<dbReference type="Pfam" id="PF13446">
    <property type="entry name" value="RPT"/>
    <property type="match status" value="4"/>
</dbReference>
<accession>A0A3N4I108</accession>
<keyword evidence="5" id="KW-0378">Hydrolase</keyword>
<evidence type="ECO:0000256" key="4">
    <source>
        <dbReference type="ARBA" id="ARBA00022786"/>
    </source>
</evidence>
<dbReference type="Proteomes" id="UP000275078">
    <property type="component" value="Unassembled WGS sequence"/>
</dbReference>
<dbReference type="PANTHER" id="PTHR43982:SF6">
    <property type="entry name" value="UBIQUITIN CARBOXYL-TERMINAL HYDROLASE 2-RELATED"/>
    <property type="match status" value="1"/>
</dbReference>
<dbReference type="InterPro" id="IPR038765">
    <property type="entry name" value="Papain-like_cys_pep_sf"/>
</dbReference>
<evidence type="ECO:0000313" key="10">
    <source>
        <dbReference type="EMBL" id="RPA79792.1"/>
    </source>
</evidence>
<dbReference type="SUPFAM" id="SSF54001">
    <property type="entry name" value="Cysteine proteinases"/>
    <property type="match status" value="1"/>
</dbReference>
<name>A0A3N4I108_ASCIM</name>
<dbReference type="FunFam" id="3.90.70.10:FF:000122">
    <property type="entry name" value="Ubiquitin carboxyl-terminal hydrolase 2"/>
    <property type="match status" value="1"/>
</dbReference>
<keyword evidence="4" id="KW-0833">Ubl conjugation pathway</keyword>
<evidence type="ECO:0000256" key="3">
    <source>
        <dbReference type="ARBA" id="ARBA00022670"/>
    </source>
</evidence>
<feature type="compositionally biased region" description="Polar residues" evidence="8">
    <location>
        <begin position="345"/>
        <end position="358"/>
    </location>
</feature>
<feature type="region of interest" description="Disordered" evidence="8">
    <location>
        <begin position="787"/>
        <end position="850"/>
    </location>
</feature>
<evidence type="ECO:0000256" key="7">
    <source>
        <dbReference type="SAM" id="Coils"/>
    </source>
</evidence>
<dbReference type="PANTHER" id="PTHR43982">
    <property type="entry name" value="UBIQUITIN CARBOXYL-TERMINAL HYDROLASE"/>
    <property type="match status" value="1"/>
</dbReference>
<dbReference type="InterPro" id="IPR044635">
    <property type="entry name" value="UBP14-like"/>
</dbReference>
<dbReference type="EMBL" id="ML119695">
    <property type="protein sequence ID" value="RPA79792.1"/>
    <property type="molecule type" value="Genomic_DNA"/>
</dbReference>
<feature type="compositionally biased region" description="Basic and acidic residues" evidence="8">
    <location>
        <begin position="829"/>
        <end position="840"/>
    </location>
</feature>
<keyword evidence="7" id="KW-0175">Coiled coil</keyword>
<dbReference type="InterPro" id="IPR028889">
    <property type="entry name" value="USP"/>
</dbReference>
<dbReference type="InterPro" id="IPR001394">
    <property type="entry name" value="Peptidase_C19_UCH"/>
</dbReference>
<keyword evidence="11" id="KW-1185">Reference proteome</keyword>
<gene>
    <name evidence="10" type="ORF">BJ508DRAFT_138362</name>
</gene>
<dbReference type="STRING" id="1160509.A0A3N4I108"/>
<dbReference type="GO" id="GO:0070628">
    <property type="term" value="F:proteasome binding"/>
    <property type="evidence" value="ECO:0007669"/>
    <property type="project" value="TreeGrafter"/>
</dbReference>
<sequence length="1311" mass="147490">MKEYSMNFKPSSTPKIGPGRTAARLFLDLVQLDWYRQHYITICAPPPDLARAGPIPPAYHEHELIYITPDPHSTLHKINTDTKEVHVICKHCRVSFHIKQKIHPNKDKRKWCKPDYKMNPTHHYVYQENDDETLTTTYEQRCMDRGEGWTDRRVFVCSAVDCGQTIVITSKPPQITKTMYEGLIDEDFRIRRNQNALKNCPDLPPDALPQAPIEIINCLMHYLRNAVYQQRPIPSMNKRFLQSLGEPGPGHDILIKLAYNLVPKEPDGESGIISFNFEADKSKIETPEGKQNFERALTELAILASQLCDSAQGPKPEDLSRYKQLPARAEGHIRRLFGCDKDGSEQPNPNAGSRSQPFDLTRVEAGSSQRPIDLTRLDTPKYRGLGVDPNADDERLAWAYHRQSENDSDNGPLYFQLLADISAERESEFLQMEVGLELSKGVIMESELIVAYNALGLQAGTRADVVMATFRNKLVTSPDNARELVKHMRTIGKATKNAGLTQAADSVVTSVERAYSFFGAQPNTEDSFLITLYEVKIGDSPNETANAQLAMKLIADDRNSTTLNMFLQAGREVDISVIEALDMYHADVNTSEDVLMTAFENMSVAFPQKRDALLTALHTIGRSRKNERLTNYRAGNQQVSYYPQPTPAPVETNTIRRAENSPVGLENIGNTCYLNSLLQFYFTIKPLREMVLHFDQHQEVEVTDALLERKRVGGRKVTKAEIERAVRFVAQLRTLFENLIASEHSSITPDRELAYLALVSSRDEEQAEAAKAPPVELTKDDVKTLVHNTPEPENMDVDPVTPSRSQVDGAPPKDSSEGSDSETIVGEPLDGKNRETEEGAARNVAIDEDYAMMDDADSDATLMGDIPAALKDDPSLAEPPLPEPASRFSSESPPPLIDADDKPVRTTSPHSGLRSPDLNSSGKRPLEPTSNNDGSGEGTRMSPIVLDKPPPVPPRPAKQTVTVGSDTNSMLFGRQQDVTECIENVMFQLEAAVKSDRVGENGEQLDLIKDLFYGKTKQYLEVPGSSKREKTEYFSHLIVDVATGNRDIYSALDSNFDAALVDLEGQEARRYLSISELPPVLQIQVQRVQFNRETATTFKSLAQLSFPETIYMDRYLDSSNKTIMNRREESWKWKAEIAKLEKRKEDLTKSMIPDQGLAEVLNQTSEFLRNLEETCEEIKIDPSLNPKLEESAAKIKSELEDIEEEIKNYQSRLAQQFTDLRSTPYRIHSVFIHRGSASSGHYWIYIYDFQADIWRKYNDGYVTTVDDRTEVMEGKDAATPYLLVFVREDSVSEVVEAVGKQAMSPKKRRIE</sequence>
<feature type="compositionally biased region" description="Polar residues" evidence="8">
    <location>
        <begin position="917"/>
        <end position="934"/>
    </location>
</feature>
<protein>
    <recommendedName>
        <fullName evidence="2">ubiquitinyl hydrolase 1</fullName>
        <ecNumber evidence="2">3.4.19.12</ecNumber>
    </recommendedName>
</protein>
<organism evidence="10 11">
    <name type="scientific">Ascobolus immersus RN42</name>
    <dbReference type="NCBI Taxonomy" id="1160509"/>
    <lineage>
        <taxon>Eukaryota</taxon>
        <taxon>Fungi</taxon>
        <taxon>Dikarya</taxon>
        <taxon>Ascomycota</taxon>
        <taxon>Pezizomycotina</taxon>
        <taxon>Pezizomycetes</taxon>
        <taxon>Pezizales</taxon>
        <taxon>Ascobolaceae</taxon>
        <taxon>Ascobolus</taxon>
    </lineage>
</organism>
<evidence type="ECO:0000256" key="8">
    <source>
        <dbReference type="SAM" id="MobiDB-lite"/>
    </source>
</evidence>
<dbReference type="GO" id="GO:0004843">
    <property type="term" value="F:cysteine-type deubiquitinase activity"/>
    <property type="evidence" value="ECO:0007669"/>
    <property type="project" value="UniProtKB-EC"/>
</dbReference>
<comment type="catalytic activity">
    <reaction evidence="1">
        <text>Thiol-dependent hydrolysis of ester, thioester, amide, peptide and isopeptide bonds formed by the C-terminal Gly of ubiquitin (a 76-residue protein attached to proteins as an intracellular targeting signal).</text>
        <dbReference type="EC" id="3.4.19.12"/>
    </reaction>
</comment>
<feature type="coiled-coil region" evidence="7">
    <location>
        <begin position="1185"/>
        <end position="1219"/>
    </location>
</feature>
<keyword evidence="3" id="KW-0645">Protease</keyword>
<dbReference type="PROSITE" id="PS50235">
    <property type="entry name" value="USP_3"/>
    <property type="match status" value="1"/>
</dbReference>